<evidence type="ECO:0000256" key="1">
    <source>
        <dbReference type="SAM" id="Phobius"/>
    </source>
</evidence>
<comment type="caution">
    <text evidence="2">The sequence shown here is derived from an EMBL/GenBank/DDBJ whole genome shotgun (WGS) entry which is preliminary data.</text>
</comment>
<sequence length="97" mass="9700">MAAIAAVVIFIVAYGLIATGRVHRTAAALGGAGLMLLIHLAPLIMVVLVGLCRWLFRPASGCLISCEGGAPGGAAGSVSLICGTPAPGRAPRSPPRR</sequence>
<dbReference type="Proteomes" id="UP000619788">
    <property type="component" value="Unassembled WGS sequence"/>
</dbReference>
<feature type="transmembrane region" description="Helical" evidence="1">
    <location>
        <begin position="34"/>
        <end position="56"/>
    </location>
</feature>
<dbReference type="RefSeq" id="WP_204066555.1">
    <property type="nucleotide sequence ID" value="NZ_BOOJ01000041.1"/>
</dbReference>
<protein>
    <submittedName>
        <fullName evidence="2">Uncharacterized protein</fullName>
    </submittedName>
</protein>
<keyword evidence="1" id="KW-1133">Transmembrane helix</keyword>
<accession>A0A8J3SL63</accession>
<name>A0A8J3SL63_9ACTN</name>
<gene>
    <name evidence="2" type="ORF">Psi01_50500</name>
</gene>
<evidence type="ECO:0000313" key="3">
    <source>
        <dbReference type="Proteomes" id="UP000619788"/>
    </source>
</evidence>
<dbReference type="AlphaFoldDB" id="A0A8J3SL63"/>
<reference evidence="2 3" key="1">
    <citation type="submission" date="2021-01" db="EMBL/GenBank/DDBJ databases">
        <title>Whole genome shotgun sequence of Planobispora siamensis NBRC 107568.</title>
        <authorList>
            <person name="Komaki H."/>
            <person name="Tamura T."/>
        </authorList>
    </citation>
    <scope>NUCLEOTIDE SEQUENCE [LARGE SCALE GENOMIC DNA]</scope>
    <source>
        <strain evidence="2 3">NBRC 107568</strain>
    </source>
</reference>
<keyword evidence="1" id="KW-0472">Membrane</keyword>
<evidence type="ECO:0000313" key="2">
    <source>
        <dbReference type="EMBL" id="GIH94420.1"/>
    </source>
</evidence>
<proteinExistence type="predicted"/>
<dbReference type="EMBL" id="BOOJ01000041">
    <property type="protein sequence ID" value="GIH94420.1"/>
    <property type="molecule type" value="Genomic_DNA"/>
</dbReference>
<keyword evidence="3" id="KW-1185">Reference proteome</keyword>
<keyword evidence="1" id="KW-0812">Transmembrane</keyword>
<organism evidence="2 3">
    <name type="scientific">Planobispora siamensis</name>
    <dbReference type="NCBI Taxonomy" id="936338"/>
    <lineage>
        <taxon>Bacteria</taxon>
        <taxon>Bacillati</taxon>
        <taxon>Actinomycetota</taxon>
        <taxon>Actinomycetes</taxon>
        <taxon>Streptosporangiales</taxon>
        <taxon>Streptosporangiaceae</taxon>
        <taxon>Planobispora</taxon>
    </lineage>
</organism>